<dbReference type="Pfam" id="PF07690">
    <property type="entry name" value="MFS_1"/>
    <property type="match status" value="1"/>
</dbReference>
<feature type="transmembrane region" description="Helical" evidence="6">
    <location>
        <begin position="278"/>
        <end position="296"/>
    </location>
</feature>
<dbReference type="PROSITE" id="PS50850">
    <property type="entry name" value="MFS"/>
    <property type="match status" value="1"/>
</dbReference>
<evidence type="ECO:0000256" key="5">
    <source>
        <dbReference type="SAM" id="MobiDB-lite"/>
    </source>
</evidence>
<evidence type="ECO:0000256" key="1">
    <source>
        <dbReference type="ARBA" id="ARBA00004141"/>
    </source>
</evidence>
<dbReference type="PRINTS" id="PR01036">
    <property type="entry name" value="TCRTETB"/>
</dbReference>
<gene>
    <name evidence="8" type="ORF">E6O75_ATG11255</name>
</gene>
<feature type="transmembrane region" description="Helical" evidence="6">
    <location>
        <begin position="382"/>
        <end position="399"/>
    </location>
</feature>
<name>A0A4Z1PC94_9PEZI</name>
<evidence type="ECO:0000256" key="3">
    <source>
        <dbReference type="ARBA" id="ARBA00022989"/>
    </source>
</evidence>
<proteinExistence type="predicted"/>
<keyword evidence="3 6" id="KW-1133">Transmembrane helix</keyword>
<dbReference type="STRING" id="86259.A0A4Z1PC94"/>
<feature type="region of interest" description="Disordered" evidence="5">
    <location>
        <begin position="1"/>
        <end position="42"/>
    </location>
</feature>
<evidence type="ECO:0000256" key="6">
    <source>
        <dbReference type="SAM" id="Phobius"/>
    </source>
</evidence>
<dbReference type="EMBL" id="SNSC02000008">
    <property type="protein sequence ID" value="TID22461.1"/>
    <property type="molecule type" value="Genomic_DNA"/>
</dbReference>
<dbReference type="PANTHER" id="PTHR23501:SF153">
    <property type="entry name" value="AFLATOXIN EFFLUX PUMP, PUTATIVE-RELATED"/>
    <property type="match status" value="1"/>
</dbReference>
<evidence type="ECO:0000313" key="8">
    <source>
        <dbReference type="EMBL" id="TID22461.1"/>
    </source>
</evidence>
<feature type="domain" description="Major facilitator superfamily (MFS) profile" evidence="7">
    <location>
        <begin position="54"/>
        <end position="541"/>
    </location>
</feature>
<feature type="compositionally biased region" description="Basic and acidic residues" evidence="5">
    <location>
        <begin position="25"/>
        <end position="36"/>
    </location>
</feature>
<dbReference type="InterPro" id="IPR036259">
    <property type="entry name" value="MFS_trans_sf"/>
</dbReference>
<feature type="transmembrane region" description="Helical" evidence="6">
    <location>
        <begin position="118"/>
        <end position="138"/>
    </location>
</feature>
<dbReference type="InterPro" id="IPR020846">
    <property type="entry name" value="MFS_dom"/>
</dbReference>
<feature type="transmembrane region" description="Helical" evidence="6">
    <location>
        <begin position="411"/>
        <end position="432"/>
    </location>
</feature>
<dbReference type="CDD" id="cd17502">
    <property type="entry name" value="MFS_Azr1_MDR_like"/>
    <property type="match status" value="1"/>
</dbReference>
<dbReference type="AlphaFoldDB" id="A0A4Z1PC94"/>
<feature type="transmembrane region" description="Helical" evidence="6">
    <location>
        <begin position="89"/>
        <end position="106"/>
    </location>
</feature>
<feature type="transmembrane region" description="Helical" evidence="6">
    <location>
        <begin position="316"/>
        <end position="336"/>
    </location>
</feature>
<feature type="transmembrane region" description="Helical" evidence="6">
    <location>
        <begin position="453"/>
        <end position="472"/>
    </location>
</feature>
<dbReference type="GO" id="GO:0022857">
    <property type="term" value="F:transmembrane transporter activity"/>
    <property type="evidence" value="ECO:0007669"/>
    <property type="project" value="InterPro"/>
</dbReference>
<protein>
    <submittedName>
        <fullName evidence="8">Putative HC-toxin efflux carrier TOXA</fullName>
    </submittedName>
</protein>
<feature type="transmembrane region" description="Helical" evidence="6">
    <location>
        <begin position="209"/>
        <end position="229"/>
    </location>
</feature>
<keyword evidence="4 6" id="KW-0472">Membrane</keyword>
<keyword evidence="9" id="KW-1185">Reference proteome</keyword>
<dbReference type="FunFam" id="1.20.1250.20:FF:000196">
    <property type="entry name" value="MFS toxin efflux pump (AflT)"/>
    <property type="match status" value="1"/>
</dbReference>
<feature type="transmembrane region" description="Helical" evidence="6">
    <location>
        <begin position="144"/>
        <end position="168"/>
    </location>
</feature>
<feature type="transmembrane region" description="Helical" evidence="6">
    <location>
        <begin position="51"/>
        <end position="77"/>
    </location>
</feature>
<dbReference type="Gene3D" id="1.20.1250.20">
    <property type="entry name" value="MFS general substrate transporter like domains"/>
    <property type="match status" value="1"/>
</dbReference>
<comment type="caution">
    <text evidence="8">The sequence shown here is derived from an EMBL/GenBank/DDBJ whole genome shotgun (WGS) entry which is preliminary data.</text>
</comment>
<evidence type="ECO:0000256" key="4">
    <source>
        <dbReference type="ARBA" id="ARBA00023136"/>
    </source>
</evidence>
<reference evidence="8 9" key="1">
    <citation type="submission" date="2019-04" db="EMBL/GenBank/DDBJ databases">
        <title>High contiguity whole genome sequence and gene annotation resource for two Venturia nashicola isolates.</title>
        <authorList>
            <person name="Prokchorchik M."/>
            <person name="Won K."/>
            <person name="Lee Y."/>
            <person name="Choi E.D."/>
            <person name="Segonzac C."/>
            <person name="Sohn K.H."/>
        </authorList>
    </citation>
    <scope>NUCLEOTIDE SEQUENCE [LARGE SCALE GENOMIC DNA]</scope>
    <source>
        <strain evidence="8 9">PRI2</strain>
    </source>
</reference>
<keyword evidence="2 6" id="KW-0812">Transmembrane</keyword>
<evidence type="ECO:0000259" key="7">
    <source>
        <dbReference type="PROSITE" id="PS50850"/>
    </source>
</evidence>
<feature type="transmembrane region" description="Helical" evidence="6">
    <location>
        <begin position="356"/>
        <end position="375"/>
    </location>
</feature>
<feature type="transmembrane region" description="Helical" evidence="6">
    <location>
        <begin position="514"/>
        <end position="535"/>
    </location>
</feature>
<comment type="subcellular location">
    <subcellularLocation>
        <location evidence="1">Membrane</location>
        <topology evidence="1">Multi-pass membrane protein</topology>
    </subcellularLocation>
</comment>
<evidence type="ECO:0000313" key="9">
    <source>
        <dbReference type="Proteomes" id="UP000298493"/>
    </source>
</evidence>
<dbReference type="SUPFAM" id="SSF103473">
    <property type="entry name" value="MFS general substrate transporter"/>
    <property type="match status" value="1"/>
</dbReference>
<sequence>MLDSQPPESERLLGLNESPEQFSDIEWKRHDSREGGIEEDDESRYPPFRTVVASVVCIYAAMFLAALDRTIIGVAIPAISNDFKSFGDIAWYEAAFLLTLSVAQLPMGKIYTFYPAKWTFFVLVVIFEIGSILCAAAPSSTALIIGRAITGFGGAGNLAGASIIMTGLVPLRKRPKYQGFAGAVFGIASIVGPLVGGVLTTKATWRWCFWLNLCIGVPALAGILLFLPVSPPPEKRKGTFTERLWKFDPVGNMLLAPGLICVLLALEWGGTRYPWNDFGVLVLLAVGSVLFVAFAASQYFQENGTLPPRILQQRTIAAGVFVSIGFGAALIIPTFYLPIWFQAIKGTTAVDASVKLLPLFLSTCLFVIGTGFGMAKTGYYTPWLIVGCAIRMVGVGLMATLRVDAGTMEWIGYQIIVGLGTGMTLSPVNIAVQTVLPKRDIPTGLTVMMFTQFLAGTISVSICQAVLANTLIEELPSKLPGFDVSSIATAGATKIRELVSPSDLPVVLEVYNKGVVSTFFVALTFSSLALVASLFMEWNSVKGSRPPSALDEQMELVAK</sequence>
<dbReference type="Proteomes" id="UP000298493">
    <property type="component" value="Unassembled WGS sequence"/>
</dbReference>
<evidence type="ECO:0000256" key="2">
    <source>
        <dbReference type="ARBA" id="ARBA00022692"/>
    </source>
</evidence>
<feature type="transmembrane region" description="Helical" evidence="6">
    <location>
        <begin position="180"/>
        <end position="203"/>
    </location>
</feature>
<organism evidence="8 9">
    <name type="scientific">Venturia nashicola</name>
    <dbReference type="NCBI Taxonomy" id="86259"/>
    <lineage>
        <taxon>Eukaryota</taxon>
        <taxon>Fungi</taxon>
        <taxon>Dikarya</taxon>
        <taxon>Ascomycota</taxon>
        <taxon>Pezizomycotina</taxon>
        <taxon>Dothideomycetes</taxon>
        <taxon>Pleosporomycetidae</taxon>
        <taxon>Venturiales</taxon>
        <taxon>Venturiaceae</taxon>
        <taxon>Venturia</taxon>
    </lineage>
</organism>
<dbReference type="PANTHER" id="PTHR23501">
    <property type="entry name" value="MAJOR FACILITATOR SUPERFAMILY"/>
    <property type="match status" value="1"/>
</dbReference>
<dbReference type="GO" id="GO:0005886">
    <property type="term" value="C:plasma membrane"/>
    <property type="evidence" value="ECO:0007669"/>
    <property type="project" value="TreeGrafter"/>
</dbReference>
<accession>A0A4Z1PC94</accession>
<dbReference type="InterPro" id="IPR011701">
    <property type="entry name" value="MFS"/>
</dbReference>
<feature type="transmembrane region" description="Helical" evidence="6">
    <location>
        <begin position="250"/>
        <end position="266"/>
    </location>
</feature>